<dbReference type="InterPro" id="IPR008276">
    <property type="entry name" value="C_nuclsd_transpt"/>
</dbReference>
<feature type="transmembrane region" description="Helical" evidence="7">
    <location>
        <begin position="377"/>
        <end position="397"/>
    </location>
</feature>
<evidence type="ECO:0000259" key="10">
    <source>
        <dbReference type="Pfam" id="PF07670"/>
    </source>
</evidence>
<dbReference type="EMBL" id="MIJF01000063">
    <property type="protein sequence ID" value="OEF97634.1"/>
    <property type="molecule type" value="Genomic_DNA"/>
</dbReference>
<proteinExistence type="inferred from homology"/>
<evidence type="ECO:0000256" key="2">
    <source>
        <dbReference type="ARBA" id="ARBA00009033"/>
    </source>
</evidence>
<name>A0A1D2YSR4_9BACI</name>
<dbReference type="OrthoDB" id="9766455at2"/>
<evidence type="ECO:0000313" key="12">
    <source>
        <dbReference type="Proteomes" id="UP000243739"/>
    </source>
</evidence>
<feature type="transmembrane region" description="Helical" evidence="7">
    <location>
        <begin position="164"/>
        <end position="185"/>
    </location>
</feature>
<sequence>MAYLIAIVGIIVTLGLGYLLSTDRQGIKFKSIIIMLVSNFFTAWFMFTTTIGKKIIDFFTLAFDKLIEFGTAGVNFVFGGIETTGFVFMFNVLLIIVFFSTLLAIFNYTKILPYTIKLVGGALAKLTGLPKIESFNAVNSIFFGTSEALLAIKTQLDNLDKNRLYVVSASAMNSVAASIIASYMALLPPKYVLAALPLNMFSALIISSLVMPVNVPKDEDVIEIKDGAYGDSFFEAMVDGALDGLKIAGNVAGILIAFIATMGLANYLVAELAGLFGYDTNLQMLIGYLLSPFAFLMGIPASEIVQAGSIMGTKLILNEFVAILDFNTMIPDLTEKTIGIISVFLISFANFSTVGQISGTLKALSAKQAKVASGFSVRLLIGATLTSMLSATIAGLFI</sequence>
<dbReference type="PANTHER" id="PTHR10590">
    <property type="entry name" value="SODIUM/NUCLEOSIDE COTRANSPORTER"/>
    <property type="match status" value="1"/>
</dbReference>
<dbReference type="AlphaFoldDB" id="A0A1D2YSR4"/>
<dbReference type="Pfam" id="PF07670">
    <property type="entry name" value="Gate"/>
    <property type="match status" value="1"/>
</dbReference>
<evidence type="ECO:0000256" key="7">
    <source>
        <dbReference type="SAM" id="Phobius"/>
    </source>
</evidence>
<evidence type="ECO:0000259" key="9">
    <source>
        <dbReference type="Pfam" id="PF07662"/>
    </source>
</evidence>
<dbReference type="Pfam" id="PF07662">
    <property type="entry name" value="Nucleos_tra2_C"/>
    <property type="match status" value="1"/>
</dbReference>
<evidence type="ECO:0000313" key="11">
    <source>
        <dbReference type="EMBL" id="OEF97634.1"/>
    </source>
</evidence>
<comment type="similarity">
    <text evidence="2">Belongs to the concentrative nucleoside transporter (CNT) (TC 2.A.41) family.</text>
</comment>
<keyword evidence="3" id="KW-1003">Cell membrane</keyword>
<dbReference type="RefSeq" id="WP_069657436.1">
    <property type="nucleotide sequence ID" value="NZ_MIJF01000063.1"/>
</dbReference>
<dbReference type="GO" id="GO:0005886">
    <property type="term" value="C:plasma membrane"/>
    <property type="evidence" value="ECO:0007669"/>
    <property type="project" value="UniProtKB-SubCell"/>
</dbReference>
<evidence type="ECO:0000259" key="8">
    <source>
        <dbReference type="Pfam" id="PF01773"/>
    </source>
</evidence>
<keyword evidence="4 7" id="KW-0812">Transmembrane</keyword>
<comment type="subcellular location">
    <subcellularLocation>
        <location evidence="1">Cell membrane</location>
        <topology evidence="1">Multi-pass membrane protein</topology>
    </subcellularLocation>
</comment>
<dbReference type="Pfam" id="PF01773">
    <property type="entry name" value="Nucleos_tra2_N"/>
    <property type="match status" value="1"/>
</dbReference>
<dbReference type="InterPro" id="IPR011642">
    <property type="entry name" value="Gate_dom"/>
</dbReference>
<dbReference type="Proteomes" id="UP000243739">
    <property type="component" value="Unassembled WGS sequence"/>
</dbReference>
<evidence type="ECO:0000256" key="5">
    <source>
        <dbReference type="ARBA" id="ARBA00022989"/>
    </source>
</evidence>
<keyword evidence="5 7" id="KW-1133">Transmembrane helix</keyword>
<feature type="transmembrane region" description="Helical" evidence="7">
    <location>
        <begin position="31"/>
        <end position="51"/>
    </location>
</feature>
<gene>
    <name evidence="11" type="ORF">BHF71_10975</name>
</gene>
<feature type="transmembrane region" description="Helical" evidence="7">
    <location>
        <begin position="247"/>
        <end position="270"/>
    </location>
</feature>
<dbReference type="InterPro" id="IPR011657">
    <property type="entry name" value="CNT_C_dom"/>
</dbReference>
<feature type="transmembrane region" description="Helical" evidence="7">
    <location>
        <begin position="282"/>
        <end position="301"/>
    </location>
</feature>
<dbReference type="GO" id="GO:0005337">
    <property type="term" value="F:nucleoside transmembrane transporter activity"/>
    <property type="evidence" value="ECO:0007669"/>
    <property type="project" value="InterPro"/>
</dbReference>
<reference evidence="11 12" key="1">
    <citation type="submission" date="2016-09" db="EMBL/GenBank/DDBJ databases">
        <title>Draft genome sequence for the type strain of Vulcanibacillus modesticaldus BR, a strictly anaerobic, moderately thermophilic, and nitrate-reducing bacterium from deep sea-hydrothermal vents of the Mid-Atlantic Ridge.</title>
        <authorList>
            <person name="Abin C.A."/>
            <person name="Hollibaugh J.T."/>
        </authorList>
    </citation>
    <scope>NUCLEOTIDE SEQUENCE [LARGE SCALE GENOMIC DNA]</scope>
    <source>
        <strain evidence="11 12">BR</strain>
    </source>
</reference>
<evidence type="ECO:0000256" key="4">
    <source>
        <dbReference type="ARBA" id="ARBA00022692"/>
    </source>
</evidence>
<feature type="transmembrane region" description="Helical" evidence="7">
    <location>
        <begin position="191"/>
        <end position="215"/>
    </location>
</feature>
<feature type="transmembrane region" description="Helical" evidence="7">
    <location>
        <begin position="87"/>
        <end position="108"/>
    </location>
</feature>
<feature type="domain" description="Nucleoside transporter/FeoB GTPase Gate" evidence="10">
    <location>
        <begin position="90"/>
        <end position="187"/>
    </location>
</feature>
<dbReference type="PANTHER" id="PTHR10590:SF23">
    <property type="entry name" value="NUPC_NUPG FAMILY NUCLEOSIDE CNT TRANSPORTER"/>
    <property type="match status" value="1"/>
</dbReference>
<dbReference type="STRING" id="337097.BHF71_10975"/>
<keyword evidence="6 7" id="KW-0472">Membrane</keyword>
<protein>
    <submittedName>
        <fullName evidence="11">Pyrimidine nucleoside transporter NupC</fullName>
    </submittedName>
</protein>
<feature type="transmembrane region" description="Helical" evidence="7">
    <location>
        <begin position="338"/>
        <end position="357"/>
    </location>
</feature>
<comment type="caution">
    <text evidence="11">The sequence shown here is derived from an EMBL/GenBank/DDBJ whole genome shotgun (WGS) entry which is preliminary data.</text>
</comment>
<keyword evidence="12" id="KW-1185">Reference proteome</keyword>
<evidence type="ECO:0000256" key="1">
    <source>
        <dbReference type="ARBA" id="ARBA00004651"/>
    </source>
</evidence>
<organism evidence="11 12">
    <name type="scientific">Vulcanibacillus modesticaldus</name>
    <dbReference type="NCBI Taxonomy" id="337097"/>
    <lineage>
        <taxon>Bacteria</taxon>
        <taxon>Bacillati</taxon>
        <taxon>Bacillota</taxon>
        <taxon>Bacilli</taxon>
        <taxon>Bacillales</taxon>
        <taxon>Bacillaceae</taxon>
        <taxon>Vulcanibacillus</taxon>
    </lineage>
</organism>
<accession>A0A1D2YSR4</accession>
<feature type="domain" description="Concentrative nucleoside transporter N-terminal" evidence="8">
    <location>
        <begin position="8"/>
        <end position="80"/>
    </location>
</feature>
<dbReference type="GO" id="GO:0015293">
    <property type="term" value="F:symporter activity"/>
    <property type="evidence" value="ECO:0007669"/>
    <property type="project" value="TreeGrafter"/>
</dbReference>
<evidence type="ECO:0000256" key="6">
    <source>
        <dbReference type="ARBA" id="ARBA00023136"/>
    </source>
</evidence>
<dbReference type="InterPro" id="IPR002668">
    <property type="entry name" value="CNT_N_dom"/>
</dbReference>
<feature type="domain" description="Concentrative nucleoside transporter C-terminal" evidence="9">
    <location>
        <begin position="191"/>
        <end position="395"/>
    </location>
</feature>
<evidence type="ECO:0000256" key="3">
    <source>
        <dbReference type="ARBA" id="ARBA00022475"/>
    </source>
</evidence>